<dbReference type="Gene3D" id="2.160.20.80">
    <property type="entry name" value="E3 ubiquitin-protein ligase SopA"/>
    <property type="match status" value="1"/>
</dbReference>
<dbReference type="RefSeq" id="WP_067874846.1">
    <property type="nucleotide sequence ID" value="NZ_JAAXOP010000007.1"/>
</dbReference>
<evidence type="ECO:0000313" key="3">
    <source>
        <dbReference type="Proteomes" id="UP000565711"/>
    </source>
</evidence>
<reference evidence="2 3" key="1">
    <citation type="submission" date="2020-04" db="EMBL/GenBank/DDBJ databases">
        <title>MicrobeNet Type strains.</title>
        <authorList>
            <person name="Nicholson A.C."/>
        </authorList>
    </citation>
    <scope>NUCLEOTIDE SEQUENCE [LARGE SCALE GENOMIC DNA]</scope>
    <source>
        <strain evidence="2 3">JCM 12354</strain>
    </source>
</reference>
<dbReference type="Proteomes" id="UP000565711">
    <property type="component" value="Unassembled WGS sequence"/>
</dbReference>
<organism evidence="2 3">
    <name type="scientific">Nocardia vermiculata</name>
    <dbReference type="NCBI Taxonomy" id="257274"/>
    <lineage>
        <taxon>Bacteria</taxon>
        <taxon>Bacillati</taxon>
        <taxon>Actinomycetota</taxon>
        <taxon>Actinomycetes</taxon>
        <taxon>Mycobacteriales</taxon>
        <taxon>Nocardiaceae</taxon>
        <taxon>Nocardia</taxon>
    </lineage>
</organism>
<protein>
    <submittedName>
        <fullName evidence="2">Pentapeptide repeat-containing protein</fullName>
    </submittedName>
</protein>
<keyword evidence="3" id="KW-1185">Reference proteome</keyword>
<dbReference type="Pfam" id="PF13576">
    <property type="entry name" value="Pentapeptide_3"/>
    <property type="match status" value="2"/>
</dbReference>
<evidence type="ECO:0000313" key="2">
    <source>
        <dbReference type="EMBL" id="NKY51572.1"/>
    </source>
</evidence>
<dbReference type="InterPro" id="IPR001646">
    <property type="entry name" value="5peptide_repeat"/>
</dbReference>
<dbReference type="AlphaFoldDB" id="A0A846Y0F7"/>
<accession>A0A846Y0F7</accession>
<sequence length="313" mass="34474">MVALVQHRSPPSAANALVADAANSTDSGRRRRFRRPLNPVDAFDSAAADLYVGEPAAQVSAVHALADVADGSPFTRRQQCVDVLCGYLREPWPTGRDMGDERTVRDTIVAVLADRMRRRRIRGNWSGVAIDLRNAYLENVDFTEAVFRGPALFESATLAGVTRFDGATFLGQTHFQSAVFDTAWFREAVFTDSARFFGTRFGSGRFDETTFRDCAQFPLAVFTREARFYRTAFQRGAYFDSAQFRGDADFGAADFTGPARFDGSTFTTGSSFDHARFDSPVAAAQRNSVETHRMARGLIGEPTPRVNFSGAPV</sequence>
<name>A0A846Y0F7_9NOCA</name>
<dbReference type="SUPFAM" id="SSF141571">
    <property type="entry name" value="Pentapeptide repeat-like"/>
    <property type="match status" value="1"/>
</dbReference>
<evidence type="ECO:0000256" key="1">
    <source>
        <dbReference type="SAM" id="MobiDB-lite"/>
    </source>
</evidence>
<feature type="region of interest" description="Disordered" evidence="1">
    <location>
        <begin position="1"/>
        <end position="32"/>
    </location>
</feature>
<feature type="compositionally biased region" description="Low complexity" evidence="1">
    <location>
        <begin position="13"/>
        <end position="22"/>
    </location>
</feature>
<gene>
    <name evidence="2" type="ORF">HGA08_15205</name>
</gene>
<proteinExistence type="predicted"/>
<dbReference type="EMBL" id="JAAXOP010000007">
    <property type="protein sequence ID" value="NKY51572.1"/>
    <property type="molecule type" value="Genomic_DNA"/>
</dbReference>
<comment type="caution">
    <text evidence="2">The sequence shown here is derived from an EMBL/GenBank/DDBJ whole genome shotgun (WGS) entry which is preliminary data.</text>
</comment>